<dbReference type="PROSITE" id="PS51819">
    <property type="entry name" value="VOC"/>
    <property type="match status" value="1"/>
</dbReference>
<sequence length="134" mass="14551">MNVRTIDHVNLRIPADGLAAARAFYADGLGFELEGVDRFESGAKPFFDVRLAPAHVIHLWPTEEFAAPAATNYDHVALVVEEDVETVTADLADAGIAVERELDSPLGATGEAGAVYVRDPFGYRVELKEPVERT</sequence>
<comment type="caution">
    <text evidence="2">The sequence shown here is derived from an EMBL/GenBank/DDBJ whole genome shotgun (WGS) entry which is preliminary data.</text>
</comment>
<dbReference type="Proteomes" id="UP001596461">
    <property type="component" value="Unassembled WGS sequence"/>
</dbReference>
<accession>A0ABD5WCQ6</accession>
<dbReference type="RefSeq" id="WP_284032811.1">
    <property type="nucleotide sequence ID" value="NZ_CP126154.1"/>
</dbReference>
<evidence type="ECO:0000259" key="1">
    <source>
        <dbReference type="PROSITE" id="PS51819"/>
    </source>
</evidence>
<protein>
    <submittedName>
        <fullName evidence="2">VOC family protein</fullName>
    </submittedName>
</protein>
<proteinExistence type="predicted"/>
<dbReference type="Gene3D" id="3.10.180.10">
    <property type="entry name" value="2,3-Dihydroxybiphenyl 1,2-Dioxygenase, domain 1"/>
    <property type="match status" value="1"/>
</dbReference>
<name>A0ABD5WCQ6_9EURY</name>
<dbReference type="EMBL" id="JBHTAH010000007">
    <property type="protein sequence ID" value="MFC7069890.1"/>
    <property type="molecule type" value="Genomic_DNA"/>
</dbReference>
<dbReference type="InterPro" id="IPR004360">
    <property type="entry name" value="Glyas_Fos-R_dOase_dom"/>
</dbReference>
<reference evidence="2 3" key="1">
    <citation type="journal article" date="2019" name="Int. J. Syst. Evol. Microbiol.">
        <title>The Global Catalogue of Microorganisms (GCM) 10K type strain sequencing project: providing services to taxonomists for standard genome sequencing and annotation.</title>
        <authorList>
            <consortium name="The Broad Institute Genomics Platform"/>
            <consortium name="The Broad Institute Genome Sequencing Center for Infectious Disease"/>
            <person name="Wu L."/>
            <person name="Ma J."/>
        </authorList>
    </citation>
    <scope>NUCLEOTIDE SEQUENCE [LARGE SCALE GENOMIC DNA]</scope>
    <source>
        <strain evidence="2 3">DT31</strain>
    </source>
</reference>
<evidence type="ECO:0000313" key="2">
    <source>
        <dbReference type="EMBL" id="MFC7069890.1"/>
    </source>
</evidence>
<dbReference type="Pfam" id="PF00903">
    <property type="entry name" value="Glyoxalase"/>
    <property type="match status" value="1"/>
</dbReference>
<dbReference type="InterPro" id="IPR037523">
    <property type="entry name" value="VOC_core"/>
</dbReference>
<dbReference type="GeneID" id="81124699"/>
<dbReference type="SUPFAM" id="SSF54593">
    <property type="entry name" value="Glyoxalase/Bleomycin resistance protein/Dihydroxybiphenyl dioxygenase"/>
    <property type="match status" value="1"/>
</dbReference>
<keyword evidence="3" id="KW-1185">Reference proteome</keyword>
<dbReference type="CDD" id="cd06587">
    <property type="entry name" value="VOC"/>
    <property type="match status" value="1"/>
</dbReference>
<dbReference type="InterPro" id="IPR029068">
    <property type="entry name" value="Glyas_Bleomycin-R_OHBP_Dase"/>
</dbReference>
<organism evidence="2 3">
    <name type="scientific">Halobaculum lipolyticum</name>
    <dbReference type="NCBI Taxonomy" id="3032001"/>
    <lineage>
        <taxon>Archaea</taxon>
        <taxon>Methanobacteriati</taxon>
        <taxon>Methanobacteriota</taxon>
        <taxon>Stenosarchaea group</taxon>
        <taxon>Halobacteria</taxon>
        <taxon>Halobacteriales</taxon>
        <taxon>Haloferacaceae</taxon>
        <taxon>Halobaculum</taxon>
    </lineage>
</organism>
<evidence type="ECO:0000313" key="3">
    <source>
        <dbReference type="Proteomes" id="UP001596461"/>
    </source>
</evidence>
<gene>
    <name evidence="2" type="ORF">ACFQL9_09575</name>
</gene>
<feature type="domain" description="VOC" evidence="1">
    <location>
        <begin position="5"/>
        <end position="130"/>
    </location>
</feature>
<dbReference type="AlphaFoldDB" id="A0ABD5WCQ6"/>